<gene>
    <name evidence="2" type="ORF">SETIT_6G218400v2</name>
</gene>
<reference evidence="2" key="2">
    <citation type="submission" date="2015-07" db="EMBL/GenBank/DDBJ databases">
        <authorList>
            <person name="Noorani M."/>
        </authorList>
    </citation>
    <scope>NUCLEOTIDE SEQUENCE</scope>
    <source>
        <strain evidence="2">Yugu1</strain>
    </source>
</reference>
<dbReference type="EMBL" id="CM003533">
    <property type="protein sequence ID" value="RCV31936.1"/>
    <property type="molecule type" value="Genomic_DNA"/>
</dbReference>
<feature type="compositionally biased region" description="Polar residues" evidence="1">
    <location>
        <begin position="43"/>
        <end position="77"/>
    </location>
</feature>
<proteinExistence type="predicted"/>
<protein>
    <submittedName>
        <fullName evidence="2">Uncharacterized protein</fullName>
    </submittedName>
</protein>
<reference evidence="2" key="1">
    <citation type="journal article" date="2012" name="Nat. Biotechnol.">
        <title>Reference genome sequence of the model plant Setaria.</title>
        <authorList>
            <person name="Bennetzen J.L."/>
            <person name="Schmutz J."/>
            <person name="Wang H."/>
            <person name="Percifield R."/>
            <person name="Hawkins J."/>
            <person name="Pontaroli A.C."/>
            <person name="Estep M."/>
            <person name="Feng L."/>
            <person name="Vaughn J.N."/>
            <person name="Grimwood J."/>
            <person name="Jenkins J."/>
            <person name="Barry K."/>
            <person name="Lindquist E."/>
            <person name="Hellsten U."/>
            <person name="Deshpande S."/>
            <person name="Wang X."/>
            <person name="Wu X."/>
            <person name="Mitros T."/>
            <person name="Triplett J."/>
            <person name="Yang X."/>
            <person name="Ye C.Y."/>
            <person name="Mauro-Herrera M."/>
            <person name="Wang L."/>
            <person name="Li P."/>
            <person name="Sharma M."/>
            <person name="Sharma R."/>
            <person name="Ronald P.C."/>
            <person name="Panaud O."/>
            <person name="Kellogg E.A."/>
            <person name="Brutnell T.P."/>
            <person name="Doust A.N."/>
            <person name="Tuskan G.A."/>
            <person name="Rokhsar D."/>
            <person name="Devos K.M."/>
        </authorList>
    </citation>
    <scope>NUCLEOTIDE SEQUENCE [LARGE SCALE GENOMIC DNA]</scope>
    <source>
        <strain evidence="2">Yugu1</strain>
    </source>
</reference>
<organism evidence="2">
    <name type="scientific">Setaria italica</name>
    <name type="common">Foxtail millet</name>
    <name type="synonym">Panicum italicum</name>
    <dbReference type="NCBI Taxonomy" id="4555"/>
    <lineage>
        <taxon>Eukaryota</taxon>
        <taxon>Viridiplantae</taxon>
        <taxon>Streptophyta</taxon>
        <taxon>Embryophyta</taxon>
        <taxon>Tracheophyta</taxon>
        <taxon>Spermatophyta</taxon>
        <taxon>Magnoliopsida</taxon>
        <taxon>Liliopsida</taxon>
        <taxon>Poales</taxon>
        <taxon>Poaceae</taxon>
        <taxon>PACMAD clade</taxon>
        <taxon>Panicoideae</taxon>
        <taxon>Panicodae</taxon>
        <taxon>Paniceae</taxon>
        <taxon>Cenchrinae</taxon>
        <taxon>Setaria</taxon>
    </lineage>
</organism>
<feature type="compositionally biased region" description="Basic and acidic residues" evidence="1">
    <location>
        <begin position="80"/>
        <end position="92"/>
    </location>
</feature>
<name>A0A368RNZ1_SETIT</name>
<sequence>MEDRGRAAEISAKAVPRLSNPVDRYGRRRAMARLIYARRGVRAQTSTLSTKAGGNHVQDLTPSAASWDSPPSRTTCTRGHGLDTRHQRDGEPVRSPPPASIPLADQAGSEQARRCR</sequence>
<feature type="region of interest" description="Disordered" evidence="1">
    <location>
        <begin position="43"/>
        <end position="116"/>
    </location>
</feature>
<evidence type="ECO:0000313" key="2">
    <source>
        <dbReference type="EMBL" id="RCV31936.1"/>
    </source>
</evidence>
<dbReference type="AlphaFoldDB" id="A0A368RNZ1"/>
<accession>A0A368RNZ1</accession>
<evidence type="ECO:0000256" key="1">
    <source>
        <dbReference type="SAM" id="MobiDB-lite"/>
    </source>
</evidence>